<dbReference type="AlphaFoldDB" id="A0A8T9C966"/>
<accession>A0A8T9C966</accession>
<dbReference type="EMBL" id="QGMK01000408">
    <property type="protein sequence ID" value="TVY81876.1"/>
    <property type="molecule type" value="Genomic_DNA"/>
</dbReference>
<evidence type="ECO:0000313" key="2">
    <source>
        <dbReference type="Proteomes" id="UP000469558"/>
    </source>
</evidence>
<name>A0A8T9C966_9HELO</name>
<dbReference type="Proteomes" id="UP000469558">
    <property type="component" value="Unassembled WGS sequence"/>
</dbReference>
<sequence length="146" mass="15624">MPAQPPTPQERANVAAGLQRVIDALTSNPQWNEANQNPTLFYVWDFTQNSLKRLADYENIQAGRPVQHPEQFRGGAGSGNAAALKVFQDVCSRTMMLDMLVNDTTGKAGMITGAGGALDFGQEARDAVAALSEACPDEHVMAGMMA</sequence>
<dbReference type="OrthoDB" id="5282002at2759"/>
<comment type="caution">
    <text evidence="1">The sequence shown here is derived from an EMBL/GenBank/DDBJ whole genome shotgun (WGS) entry which is preliminary data.</text>
</comment>
<reference evidence="1 2" key="1">
    <citation type="submission" date="2018-05" db="EMBL/GenBank/DDBJ databases">
        <title>Genome sequencing and assembly of the regulated plant pathogen Lachnellula willkommii and related sister species for the development of diagnostic species identification markers.</title>
        <authorList>
            <person name="Giroux E."/>
            <person name="Bilodeau G."/>
        </authorList>
    </citation>
    <scope>NUCLEOTIDE SEQUENCE [LARGE SCALE GENOMIC DNA]</scope>
    <source>
        <strain evidence="1 2">CBS 268.59</strain>
    </source>
</reference>
<keyword evidence="2" id="KW-1185">Reference proteome</keyword>
<organism evidence="1 2">
    <name type="scientific">Lachnellula suecica</name>
    <dbReference type="NCBI Taxonomy" id="602035"/>
    <lineage>
        <taxon>Eukaryota</taxon>
        <taxon>Fungi</taxon>
        <taxon>Dikarya</taxon>
        <taxon>Ascomycota</taxon>
        <taxon>Pezizomycotina</taxon>
        <taxon>Leotiomycetes</taxon>
        <taxon>Helotiales</taxon>
        <taxon>Lachnaceae</taxon>
        <taxon>Lachnellula</taxon>
    </lineage>
</organism>
<gene>
    <name evidence="1" type="ORF">LSUE1_G004788</name>
</gene>
<proteinExistence type="predicted"/>
<protein>
    <submittedName>
        <fullName evidence="1">Uncharacterized protein</fullName>
    </submittedName>
</protein>
<evidence type="ECO:0000313" key="1">
    <source>
        <dbReference type="EMBL" id="TVY81876.1"/>
    </source>
</evidence>